<dbReference type="PANTHER" id="PTHR11066:SF34">
    <property type="entry name" value="ACYL-COENZYME A THIOESTERASE 8"/>
    <property type="match status" value="1"/>
</dbReference>
<dbReference type="InterPro" id="IPR042171">
    <property type="entry name" value="Acyl-CoA_hotdog"/>
</dbReference>
<dbReference type="EC" id="3.1.2.20" evidence="5"/>
<dbReference type="InterPro" id="IPR025652">
    <property type="entry name" value="TesB_C"/>
</dbReference>
<dbReference type="Gene3D" id="2.40.160.210">
    <property type="entry name" value="Acyl-CoA thioesterase, double hotdog domain"/>
    <property type="match status" value="1"/>
</dbReference>
<dbReference type="Pfam" id="PF02551">
    <property type="entry name" value="Acyl_CoA_thio"/>
    <property type="match status" value="1"/>
</dbReference>
<feature type="domain" description="Acyl-CoA thioesterase 2 C-terminal" evidence="3">
    <location>
        <begin position="209"/>
        <end position="335"/>
    </location>
</feature>
<reference evidence="5 6" key="1">
    <citation type="submission" date="2022-03" db="EMBL/GenBank/DDBJ databases">
        <authorList>
            <person name="Brunel B."/>
        </authorList>
    </citation>
    <scope>NUCLEOTIDE SEQUENCE [LARGE SCALE GENOMIC DNA]</scope>
    <source>
        <strain evidence="5">STM5069sample</strain>
    </source>
</reference>
<dbReference type="SUPFAM" id="SSF54637">
    <property type="entry name" value="Thioesterase/thiol ester dehydrase-isomerase"/>
    <property type="match status" value="2"/>
</dbReference>
<dbReference type="GO" id="GO:0047617">
    <property type="term" value="F:fatty acyl-CoA hydrolase activity"/>
    <property type="evidence" value="ECO:0007669"/>
    <property type="project" value="UniProtKB-EC"/>
</dbReference>
<sequence length="344" mass="38618">MANSFPAKILSALDCPSFLSETAITLLRLLKFASSEISNSGELRNQIDTRARNMTAAMDELLGILDLEQLEHNLYRGRSPKLDWQRIFGGQTIAQALVAAQRTVEPERHVHSLHGYFMRPGDTKVPIIYQVDRIRDGGSFTTRRVVAVQHGQAIFSLEASFQQDEVGLEHQVPMPLDVPAPDTLLSQRELIGKYGAAVPDGIRRYWERDRPIEMKPVMLEHYTSREKLEPKQNIWIRTTGPVPGDRATQAAVLAYLSDMTLLDTSTFAHGRAIFDSDIQAASLDHAMWFHRSHPLDDWMLYTQDSPSTQGSRGFTRGSLFARDGTLIASVAQEGLIRLKRPPAE</sequence>
<dbReference type="InterPro" id="IPR029069">
    <property type="entry name" value="HotDog_dom_sf"/>
</dbReference>
<dbReference type="PANTHER" id="PTHR11066">
    <property type="entry name" value="ACYL-COA THIOESTERASE"/>
    <property type="match status" value="1"/>
</dbReference>
<dbReference type="Proteomes" id="UP001153050">
    <property type="component" value="Unassembled WGS sequence"/>
</dbReference>
<evidence type="ECO:0000259" key="4">
    <source>
        <dbReference type="Pfam" id="PF13622"/>
    </source>
</evidence>
<evidence type="ECO:0000256" key="1">
    <source>
        <dbReference type="ARBA" id="ARBA00006538"/>
    </source>
</evidence>
<evidence type="ECO:0000313" key="5">
    <source>
        <dbReference type="EMBL" id="CAH2409486.1"/>
    </source>
</evidence>
<name>A0ABM9EKK2_9HYPH</name>
<protein>
    <submittedName>
        <fullName evidence="5">Acyl-CoA thioesterase II</fullName>
        <ecNumber evidence="5">3.1.2.20</ecNumber>
    </submittedName>
</protein>
<keyword evidence="6" id="KW-1185">Reference proteome</keyword>
<dbReference type="InterPro" id="IPR003703">
    <property type="entry name" value="Acyl_CoA_thio"/>
</dbReference>
<dbReference type="EMBL" id="CAKXZT010000189">
    <property type="protein sequence ID" value="CAH2409486.1"/>
    <property type="molecule type" value="Genomic_DNA"/>
</dbReference>
<dbReference type="Pfam" id="PF13622">
    <property type="entry name" value="4HBT_3"/>
    <property type="match status" value="1"/>
</dbReference>
<feature type="domain" description="Acyl-CoA thioesterase-like N-terminal HotDog" evidence="4">
    <location>
        <begin position="83"/>
        <end position="162"/>
    </location>
</feature>
<dbReference type="CDD" id="cd03444">
    <property type="entry name" value="Thioesterase_II_repeat1"/>
    <property type="match status" value="1"/>
</dbReference>
<gene>
    <name evidence="5" type="primary">tesB</name>
    <name evidence="5" type="ORF">MES5069_890016</name>
</gene>
<proteinExistence type="inferred from homology"/>
<evidence type="ECO:0000313" key="6">
    <source>
        <dbReference type="Proteomes" id="UP001153050"/>
    </source>
</evidence>
<comment type="caution">
    <text evidence="5">The sequence shown here is derived from an EMBL/GenBank/DDBJ whole genome shotgun (WGS) entry which is preliminary data.</text>
</comment>
<evidence type="ECO:0000256" key="2">
    <source>
        <dbReference type="ARBA" id="ARBA00022801"/>
    </source>
</evidence>
<dbReference type="NCBIfam" id="TIGR00189">
    <property type="entry name" value="tesB"/>
    <property type="match status" value="1"/>
</dbReference>
<dbReference type="InterPro" id="IPR049449">
    <property type="entry name" value="TesB_ACOT8-like_N"/>
</dbReference>
<accession>A0ABM9EKK2</accession>
<dbReference type="CDD" id="cd03445">
    <property type="entry name" value="Thioesterase_II_repeat2"/>
    <property type="match status" value="1"/>
</dbReference>
<evidence type="ECO:0000259" key="3">
    <source>
        <dbReference type="Pfam" id="PF02551"/>
    </source>
</evidence>
<organism evidence="5 6">
    <name type="scientific">Mesorhizobium escarrei</name>
    <dbReference type="NCBI Taxonomy" id="666018"/>
    <lineage>
        <taxon>Bacteria</taxon>
        <taxon>Pseudomonadati</taxon>
        <taxon>Pseudomonadota</taxon>
        <taxon>Alphaproteobacteria</taxon>
        <taxon>Hyphomicrobiales</taxon>
        <taxon>Phyllobacteriaceae</taxon>
        <taxon>Mesorhizobium</taxon>
    </lineage>
</organism>
<comment type="similarity">
    <text evidence="1">Belongs to the C/M/P thioester hydrolase family.</text>
</comment>
<keyword evidence="2 5" id="KW-0378">Hydrolase</keyword>